<comment type="caution">
    <text evidence="1">The sequence shown here is derived from an EMBL/GenBank/DDBJ whole genome shotgun (WGS) entry which is preliminary data.</text>
</comment>
<dbReference type="AlphaFoldDB" id="A0AAE4HP54"/>
<accession>A0AAE4HP54</accession>
<dbReference type="Proteomes" id="UP001183682">
    <property type="component" value="Unassembled WGS sequence"/>
</dbReference>
<dbReference type="EMBL" id="JARPZN010000002">
    <property type="protein sequence ID" value="MDT2689581.1"/>
    <property type="molecule type" value="Genomic_DNA"/>
</dbReference>
<protein>
    <submittedName>
        <fullName evidence="1">Uncharacterized protein</fullName>
    </submittedName>
</protein>
<organism evidence="1 2">
    <name type="scientific">Enterococcus gallinarum</name>
    <dbReference type="NCBI Taxonomy" id="1353"/>
    <lineage>
        <taxon>Bacteria</taxon>
        <taxon>Bacillati</taxon>
        <taxon>Bacillota</taxon>
        <taxon>Bacilli</taxon>
        <taxon>Lactobacillales</taxon>
        <taxon>Enterococcaceae</taxon>
        <taxon>Enterococcus</taxon>
    </lineage>
</organism>
<dbReference type="RefSeq" id="WP_147586981.1">
    <property type="nucleotide sequence ID" value="NZ_CABIZP010000002.1"/>
</dbReference>
<proteinExistence type="predicted"/>
<evidence type="ECO:0000313" key="2">
    <source>
        <dbReference type="Proteomes" id="UP001183682"/>
    </source>
</evidence>
<gene>
    <name evidence="1" type="ORF">P7E30_05050</name>
</gene>
<reference evidence="1" key="1">
    <citation type="submission" date="2023-03" db="EMBL/GenBank/DDBJ databases">
        <authorList>
            <person name="Shen W."/>
            <person name="Cai J."/>
        </authorList>
    </citation>
    <scope>NUCLEOTIDE SEQUENCE</scope>
    <source>
        <strain evidence="1">K69-2</strain>
    </source>
</reference>
<evidence type="ECO:0000313" key="1">
    <source>
        <dbReference type="EMBL" id="MDT2689581.1"/>
    </source>
</evidence>
<name>A0AAE4HP54_ENTGA</name>
<sequence length="149" mass="17285">MNKTQVLTVLETSIDFLEFKKTYQDGLNGITKIPVNGKLYWNRGATLTTDVTLFISLIVYDGIDKSVKFESRFYTEIPIEASNNIIEFQREIVLEKNIPELIDFVELRFSYVAKIYKENIGEVSLNETVFFKTEFPVNIISLFGDKDYE</sequence>